<dbReference type="InterPro" id="IPR028202">
    <property type="entry name" value="Reductase_C"/>
</dbReference>
<dbReference type="Gene3D" id="2.102.10.10">
    <property type="entry name" value="Rieske [2Fe-2S] iron-sulphur domain"/>
    <property type="match status" value="1"/>
</dbReference>
<dbReference type="PROSITE" id="PS51296">
    <property type="entry name" value="RIESKE"/>
    <property type="match status" value="1"/>
</dbReference>
<keyword evidence="5" id="KW-0479">Metal-binding</keyword>
<dbReference type="Proteomes" id="UP000481858">
    <property type="component" value="Unassembled WGS sequence"/>
</dbReference>
<evidence type="ECO:0000256" key="6">
    <source>
        <dbReference type="ARBA" id="ARBA00022827"/>
    </source>
</evidence>
<dbReference type="SUPFAM" id="SSF51395">
    <property type="entry name" value="FMN-linked oxidoreductases"/>
    <property type="match status" value="1"/>
</dbReference>
<dbReference type="Pfam" id="PF14759">
    <property type="entry name" value="Reductase_C"/>
    <property type="match status" value="1"/>
</dbReference>
<evidence type="ECO:0000256" key="5">
    <source>
        <dbReference type="ARBA" id="ARBA00022723"/>
    </source>
</evidence>
<dbReference type="SMART" id="SM00906">
    <property type="entry name" value="Fungal_trans"/>
    <property type="match status" value="1"/>
</dbReference>
<keyword evidence="7" id="KW-0560">Oxidoreductase</keyword>
<name>A0A7C8MSL4_9PEZI</name>
<dbReference type="Pfam" id="PF00724">
    <property type="entry name" value="Oxidored_FMN"/>
    <property type="match status" value="1"/>
</dbReference>
<dbReference type="Pfam" id="PF00355">
    <property type="entry name" value="Rieske"/>
    <property type="match status" value="1"/>
</dbReference>
<dbReference type="Pfam" id="PF04082">
    <property type="entry name" value="Fungal_trans"/>
    <property type="match status" value="1"/>
</dbReference>
<dbReference type="InParanoid" id="A0A7C8MSL4"/>
<dbReference type="InterPro" id="IPR051799">
    <property type="entry name" value="NADH_flavin_oxidoreductase"/>
</dbReference>
<dbReference type="GO" id="GO:0016491">
    <property type="term" value="F:oxidoreductase activity"/>
    <property type="evidence" value="ECO:0007669"/>
    <property type="project" value="UniProtKB-KW"/>
</dbReference>
<dbReference type="GO" id="GO:0008270">
    <property type="term" value="F:zinc ion binding"/>
    <property type="evidence" value="ECO:0007669"/>
    <property type="project" value="InterPro"/>
</dbReference>
<dbReference type="GO" id="GO:0006351">
    <property type="term" value="P:DNA-templated transcription"/>
    <property type="evidence" value="ECO:0007669"/>
    <property type="project" value="InterPro"/>
</dbReference>
<dbReference type="InterPro" id="IPR036922">
    <property type="entry name" value="Rieske_2Fe-2S_sf"/>
</dbReference>
<evidence type="ECO:0000256" key="8">
    <source>
        <dbReference type="ARBA" id="ARBA00023004"/>
    </source>
</evidence>
<evidence type="ECO:0000313" key="13">
    <source>
        <dbReference type="Proteomes" id="UP000481858"/>
    </source>
</evidence>
<evidence type="ECO:0000256" key="4">
    <source>
        <dbReference type="ARBA" id="ARBA00022714"/>
    </source>
</evidence>
<dbReference type="InterPro" id="IPR001155">
    <property type="entry name" value="OxRdtase_FMN_N"/>
</dbReference>
<dbReference type="SUPFAM" id="SSF55424">
    <property type="entry name" value="FAD/NAD-linked reductases, dimerisation (C-terminal) domain"/>
    <property type="match status" value="1"/>
</dbReference>
<dbReference type="InterPro" id="IPR023753">
    <property type="entry name" value="FAD/NAD-binding_dom"/>
</dbReference>
<keyword evidence="9" id="KW-0411">Iron-sulfur</keyword>
<evidence type="ECO:0000256" key="3">
    <source>
        <dbReference type="ARBA" id="ARBA00022643"/>
    </source>
</evidence>
<keyword evidence="8" id="KW-0408">Iron</keyword>
<dbReference type="CDD" id="cd12148">
    <property type="entry name" value="fungal_TF_MHR"/>
    <property type="match status" value="1"/>
</dbReference>
<reference evidence="12 13" key="1">
    <citation type="submission" date="2019-12" db="EMBL/GenBank/DDBJ databases">
        <title>Draft genome sequence of the ascomycete Xylaria multiplex DSM 110363.</title>
        <authorList>
            <person name="Buettner E."/>
            <person name="Kellner H."/>
        </authorList>
    </citation>
    <scope>NUCLEOTIDE SEQUENCE [LARGE SCALE GENOMIC DNA]</scope>
    <source>
        <strain evidence="12 13">DSM 110363</strain>
    </source>
</reference>
<evidence type="ECO:0000259" key="11">
    <source>
        <dbReference type="PROSITE" id="PS51296"/>
    </source>
</evidence>
<evidence type="ECO:0000256" key="2">
    <source>
        <dbReference type="ARBA" id="ARBA00022630"/>
    </source>
</evidence>
<feature type="domain" description="Rieske" evidence="11">
    <location>
        <begin position="973"/>
        <end position="1073"/>
    </location>
</feature>
<dbReference type="PRINTS" id="PR00411">
    <property type="entry name" value="PNDRDTASEI"/>
</dbReference>
<dbReference type="Gene3D" id="3.50.50.60">
    <property type="entry name" value="FAD/NAD(P)-binding domain"/>
    <property type="match status" value="2"/>
</dbReference>
<keyword evidence="6" id="KW-0274">FAD</keyword>
<proteinExistence type="inferred from homology"/>
<keyword evidence="13" id="KW-1185">Reference proteome</keyword>
<keyword evidence="2" id="KW-0285">Flavoprotein</keyword>
<dbReference type="InterPro" id="IPR017941">
    <property type="entry name" value="Rieske_2Fe-2S"/>
</dbReference>
<evidence type="ECO:0000256" key="1">
    <source>
        <dbReference type="ARBA" id="ARBA00005979"/>
    </source>
</evidence>
<dbReference type="GO" id="GO:0003677">
    <property type="term" value="F:DNA binding"/>
    <property type="evidence" value="ECO:0007669"/>
    <property type="project" value="InterPro"/>
</dbReference>
<dbReference type="PRINTS" id="PR00368">
    <property type="entry name" value="FADPNR"/>
</dbReference>
<dbReference type="SUPFAM" id="SSF50022">
    <property type="entry name" value="ISP domain"/>
    <property type="match status" value="1"/>
</dbReference>
<comment type="similarity">
    <text evidence="1">Belongs to the NADH:flavin oxidoreductase/NADH oxidase family.</text>
</comment>
<evidence type="ECO:0000256" key="9">
    <source>
        <dbReference type="ARBA" id="ARBA00023014"/>
    </source>
</evidence>
<keyword evidence="3" id="KW-0288">FMN</keyword>
<dbReference type="Gene3D" id="3.30.390.30">
    <property type="match status" value="1"/>
</dbReference>
<dbReference type="GO" id="GO:0010181">
    <property type="term" value="F:FMN binding"/>
    <property type="evidence" value="ECO:0007669"/>
    <property type="project" value="InterPro"/>
</dbReference>
<dbReference type="PANTHER" id="PTHR43656:SF5">
    <property type="entry name" value="NADH:FLAVIN OXIDOREDUCTASE_NADH OXIDASE N-TERMINAL DOMAIN-CONTAINING PROTEIN"/>
    <property type="match status" value="1"/>
</dbReference>
<sequence>MPVTRYESAPVDVSPLAQPLKFEFSGRTAKNRFFKAAMAEGLASWHPTNLEERGIPTKELIELYRRWGENEWGVITTGNIDIELDRVDAIGDMIVTPELAPNGPRFEAFKELAQAAKAHGSLFIAQVTHPGRQLNARIRKDTISASAIQMPLKPGETISKYAKPREATKEDLARFVDGFSYAAEYLQKAGFDGIELHAAHGYLLSQFLSETSNQRTDEYGGSLRNRLRLVTEIAGAIRRRTNPGFVLGIKINSVEFQANGLKPTEVKVMCEALQEIGFDFVELSGGTHEDTGYGGERESTHKREAYFLEFVRDIVPNLTRTRKFLVGGFRTAASMVHALDQSLDGISLGRPAAQEPRITTQILAGEVTGAIKPPREFLVNLNLGETASGSQMLQIAKGFEPFDASDEKAVAAYKRAEADQSARLAADGDKTKRDDSLDARLARIEAKLDALQGANSTVSLDQLFEQGTSNNGVLGIPLNFEMTHAPSSADCISPRSPGGPSVPPLTEVLPVVESYFQDYNSFIPLFNQQSFVSGSRTLTSHFGRMEMRLMDDYYKPHGEKPRVYAGVINVVLAMSYRVQSSHYGDAHDGFNDIKIKTCVDNAKTMLDEFMTRTQDTLGLQALLGLVILYQTSPDQTASSVLISAAMRLAHTLRLDSKRAHSELSPQEARQRANIFWDISLRTITPSSQIDSDIDIDLPSLASEEYGSLLCTLDGHSQFYLFRAKIKLAHLEGRIYDSLLSNRSRKLSHEARSQAVAQIDRLMEQWEQSIPVPFRPENMTGNLLSGPLVHMTNLYQTYMMCLTMMHGPYSHDSPWLKSLGGLGSGLLRTFNPRGDVSMNQSPYSNPAIWGKCVTTSRAMLNILSYQTFSGCSVWLSACVYFSAMTFIFVNLIYHPTNKSAVGDKKLAELSMLQLQKYFNCKGLEKFKQLRHVLLQIEGMAKAAFEGARSSELSVQPRYHLDSTFLPEPSVPVDVFDMGFGQDLPGEKKEVEVEGLEGAKVLLLNAGGGQIQAVGPKCTHYGAPLINGVLTKSGRLVCPWHGACFNAKTGDVEDAPALDAITAFTVVEKDGAVYVRGEEAAIKSGRRKPKIQCRVSRTSDTDKVVVVGGGSGAIGAIESLREGGFSGPITVITKEGYLPIDRTKLSKALLTDVDKAQWRDAEFFKSGSIDFVDDEVTEVDPGNKSVTTKSGTKHVYGKLILATGGTPRNLPLQGFKVLENIFVLRTLHDTKKIVAAIGEKGKNIVIVGSSFIGMELANATAAGNTVSVIGMESAPLERVLGKEVGAGLQKGLEAKGIKFYMSAGVDKAEPLASNPSQVGSVLLKDGTRLEADLVVLGVGVAPATEFLKDNKVIRLERDGSLKTDENFLVTGLKDIYAIGDIATYPYNGPGGQGNYTRIEHWNVAQNQGRAAAKHIINPSITPEEFIPVFWSALTGQLRYCGNTANGWDDLVLQGNPAESKFVAYYCKGETVVAVASMGKDPAMTKSAELLREGAMPSKGQLQNGLDILDVSLAA</sequence>
<dbReference type="CDD" id="cd03478">
    <property type="entry name" value="Rieske_AIFL_N"/>
    <property type="match status" value="1"/>
</dbReference>
<dbReference type="InterPro" id="IPR016156">
    <property type="entry name" value="FAD/NAD-linked_Rdtase_dimer_sf"/>
</dbReference>
<accession>A0A7C8MSL4</accession>
<dbReference type="OrthoDB" id="6029at2759"/>
<protein>
    <recommendedName>
        <fullName evidence="11">Rieske domain-containing protein</fullName>
    </recommendedName>
</protein>
<evidence type="ECO:0000256" key="10">
    <source>
        <dbReference type="ARBA" id="ARBA00023242"/>
    </source>
</evidence>
<dbReference type="GO" id="GO:0051537">
    <property type="term" value="F:2 iron, 2 sulfur cluster binding"/>
    <property type="evidence" value="ECO:0007669"/>
    <property type="project" value="UniProtKB-KW"/>
</dbReference>
<evidence type="ECO:0000313" key="12">
    <source>
        <dbReference type="EMBL" id="KAF2964574.1"/>
    </source>
</evidence>
<gene>
    <name evidence="12" type="ORF">GQX73_g8997</name>
</gene>
<dbReference type="Pfam" id="PF07992">
    <property type="entry name" value="Pyr_redox_2"/>
    <property type="match status" value="1"/>
</dbReference>
<dbReference type="Gene3D" id="3.20.20.70">
    <property type="entry name" value="Aldolase class I"/>
    <property type="match status" value="1"/>
</dbReference>
<dbReference type="InterPro" id="IPR007219">
    <property type="entry name" value="XnlR_reg_dom"/>
</dbReference>
<dbReference type="EMBL" id="WUBL01000145">
    <property type="protein sequence ID" value="KAF2964574.1"/>
    <property type="molecule type" value="Genomic_DNA"/>
</dbReference>
<dbReference type="PANTHER" id="PTHR43656">
    <property type="entry name" value="BINDING OXIDOREDUCTASE, PUTATIVE (AFU_ORTHOLOGUE AFUA_2G08260)-RELATED"/>
    <property type="match status" value="1"/>
</dbReference>
<evidence type="ECO:0000256" key="7">
    <source>
        <dbReference type="ARBA" id="ARBA00023002"/>
    </source>
</evidence>
<dbReference type="InterPro" id="IPR013785">
    <property type="entry name" value="Aldolase_TIM"/>
</dbReference>
<dbReference type="InterPro" id="IPR036188">
    <property type="entry name" value="FAD/NAD-bd_sf"/>
</dbReference>
<keyword evidence="4" id="KW-0001">2Fe-2S</keyword>
<keyword evidence="10" id="KW-0539">Nucleus</keyword>
<dbReference type="SUPFAM" id="SSF51905">
    <property type="entry name" value="FAD/NAD(P)-binding domain"/>
    <property type="match status" value="2"/>
</dbReference>
<organism evidence="12 13">
    <name type="scientific">Xylaria multiplex</name>
    <dbReference type="NCBI Taxonomy" id="323545"/>
    <lineage>
        <taxon>Eukaryota</taxon>
        <taxon>Fungi</taxon>
        <taxon>Dikarya</taxon>
        <taxon>Ascomycota</taxon>
        <taxon>Pezizomycotina</taxon>
        <taxon>Sordariomycetes</taxon>
        <taxon>Xylariomycetidae</taxon>
        <taxon>Xylariales</taxon>
        <taxon>Xylariaceae</taxon>
        <taxon>Xylaria</taxon>
    </lineage>
</organism>
<comment type="caution">
    <text evidence="12">The sequence shown here is derived from an EMBL/GenBank/DDBJ whole genome shotgun (WGS) entry which is preliminary data.</text>
</comment>